<dbReference type="EMBL" id="JAEMUK010000008">
    <property type="protein sequence ID" value="MBJ7542800.1"/>
    <property type="molecule type" value="Genomic_DNA"/>
</dbReference>
<dbReference type="AlphaFoldDB" id="A0A8I1KGJ3"/>
<gene>
    <name evidence="7" type="ORF">JDN41_04440</name>
</gene>
<dbReference type="Pfam" id="PF00389">
    <property type="entry name" value="2-Hacid_dh"/>
    <property type="match status" value="1"/>
</dbReference>
<name>A0A8I1KGJ3_9HYPH</name>
<evidence type="ECO:0000259" key="5">
    <source>
        <dbReference type="Pfam" id="PF00389"/>
    </source>
</evidence>
<keyword evidence="8" id="KW-1185">Reference proteome</keyword>
<evidence type="ECO:0000256" key="1">
    <source>
        <dbReference type="ARBA" id="ARBA00005854"/>
    </source>
</evidence>
<dbReference type="CDD" id="cd12173">
    <property type="entry name" value="PGDH_4"/>
    <property type="match status" value="1"/>
</dbReference>
<dbReference type="PANTHER" id="PTHR42938">
    <property type="entry name" value="FORMATE DEHYDROGENASE 1"/>
    <property type="match status" value="1"/>
</dbReference>
<keyword evidence="3" id="KW-0520">NAD</keyword>
<dbReference type="GO" id="GO:0006564">
    <property type="term" value="P:L-serine biosynthetic process"/>
    <property type="evidence" value="ECO:0007669"/>
    <property type="project" value="UniProtKB-ARBA"/>
</dbReference>
<dbReference type="RefSeq" id="WP_037235035.1">
    <property type="nucleotide sequence ID" value="NZ_JAEMUK010000008.1"/>
</dbReference>
<dbReference type="SUPFAM" id="SSF52283">
    <property type="entry name" value="Formate/glycerate dehydrogenase catalytic domain-like"/>
    <property type="match status" value="1"/>
</dbReference>
<evidence type="ECO:0000256" key="2">
    <source>
        <dbReference type="ARBA" id="ARBA00023002"/>
    </source>
</evidence>
<dbReference type="InterPro" id="IPR036291">
    <property type="entry name" value="NAD(P)-bd_dom_sf"/>
</dbReference>
<dbReference type="Pfam" id="PF02826">
    <property type="entry name" value="2-Hacid_dh_C"/>
    <property type="match status" value="1"/>
</dbReference>
<feature type="domain" description="D-isomer specific 2-hydroxyacid dehydrogenase catalytic" evidence="5">
    <location>
        <begin position="32"/>
        <end position="310"/>
    </location>
</feature>
<comment type="caution">
    <text evidence="7">The sequence shown here is derived from an EMBL/GenBank/DDBJ whole genome shotgun (WGS) entry which is preliminary data.</text>
</comment>
<organism evidence="7 8">
    <name type="scientific">Rhodomicrobium udaipurense</name>
    <dbReference type="NCBI Taxonomy" id="1202716"/>
    <lineage>
        <taxon>Bacteria</taxon>
        <taxon>Pseudomonadati</taxon>
        <taxon>Pseudomonadota</taxon>
        <taxon>Alphaproteobacteria</taxon>
        <taxon>Hyphomicrobiales</taxon>
        <taxon>Hyphomicrobiaceae</taxon>
        <taxon>Rhodomicrobium</taxon>
    </lineage>
</organism>
<proteinExistence type="inferred from homology"/>
<dbReference type="InterPro" id="IPR006140">
    <property type="entry name" value="D-isomer_DH_NAD-bd"/>
</dbReference>
<keyword evidence="2 4" id="KW-0560">Oxidoreductase</keyword>
<evidence type="ECO:0000256" key="3">
    <source>
        <dbReference type="ARBA" id="ARBA00023027"/>
    </source>
</evidence>
<dbReference type="FunFam" id="3.40.50.720:FF:000041">
    <property type="entry name" value="D-3-phosphoglycerate dehydrogenase"/>
    <property type="match status" value="1"/>
</dbReference>
<sequence>MKVVVTEFMDEEILRTGLPGVRLVYDPDMVDKPDALVAETADADALIVRNRTQVKGALLDAAGGLRCVGRLGVGLDNIDMAACKAREIAVYPATGANDISVAEYVIASALLLTRGAFGASAELAQGRWPRQALMNGGEIFGKRFGLVGFGAIARQVARRAAALGMTVATHDPFIAKDDAAWAQDFGRVEPLSLDALLASSDIVSLHVPLTDATRGLINERALSLMKPSAILINTARGGVADEHALSRALVEGRIGGAALDVFEAEPFPQGYASRFVGVPNLLLTPHIAGLTAEANRRVSEITVENVRRHLLSA</sequence>
<feature type="domain" description="D-isomer specific 2-hydroxyacid dehydrogenase NAD-binding" evidence="6">
    <location>
        <begin position="107"/>
        <end position="288"/>
    </location>
</feature>
<accession>A0A8I1KGJ3</accession>
<dbReference type="InterPro" id="IPR006139">
    <property type="entry name" value="D-isomer_2_OHA_DH_cat_dom"/>
</dbReference>
<dbReference type="InterPro" id="IPR029753">
    <property type="entry name" value="D-isomer_DH_CS"/>
</dbReference>
<evidence type="ECO:0000259" key="6">
    <source>
        <dbReference type="Pfam" id="PF02826"/>
    </source>
</evidence>
<dbReference type="PROSITE" id="PS00670">
    <property type="entry name" value="D_2_HYDROXYACID_DH_2"/>
    <property type="match status" value="1"/>
</dbReference>
<evidence type="ECO:0000256" key="4">
    <source>
        <dbReference type="RuleBase" id="RU003719"/>
    </source>
</evidence>
<evidence type="ECO:0000313" key="8">
    <source>
        <dbReference type="Proteomes" id="UP000623250"/>
    </source>
</evidence>
<dbReference type="Proteomes" id="UP000623250">
    <property type="component" value="Unassembled WGS sequence"/>
</dbReference>
<dbReference type="GO" id="GO:0051287">
    <property type="term" value="F:NAD binding"/>
    <property type="evidence" value="ECO:0007669"/>
    <property type="project" value="InterPro"/>
</dbReference>
<evidence type="ECO:0000313" key="7">
    <source>
        <dbReference type="EMBL" id="MBJ7542800.1"/>
    </source>
</evidence>
<reference evidence="7 8" key="1">
    <citation type="submission" date="2020-12" db="EMBL/GenBank/DDBJ databases">
        <title>Revised draft genomes of Rhodomicrobium vannielii ATCC 17100 and Rhodomicrobium udaipurense JA643.</title>
        <authorList>
            <person name="Conners E.M."/>
            <person name="Davenport E.J."/>
            <person name="Bose A."/>
        </authorList>
    </citation>
    <scope>NUCLEOTIDE SEQUENCE [LARGE SCALE GENOMIC DNA]</scope>
    <source>
        <strain evidence="7 8">JA643</strain>
    </source>
</reference>
<dbReference type="GO" id="GO:0004617">
    <property type="term" value="F:phosphoglycerate dehydrogenase activity"/>
    <property type="evidence" value="ECO:0007669"/>
    <property type="project" value="UniProtKB-ARBA"/>
</dbReference>
<protein>
    <submittedName>
        <fullName evidence="7">Hydroxyacid dehydrogenase</fullName>
    </submittedName>
</protein>
<comment type="similarity">
    <text evidence="1 4">Belongs to the D-isomer specific 2-hydroxyacid dehydrogenase family.</text>
</comment>
<dbReference type="GO" id="GO:0047545">
    <property type="term" value="F:(S)-2-hydroxyglutarate dehydrogenase activity"/>
    <property type="evidence" value="ECO:0007669"/>
    <property type="project" value="UniProtKB-ARBA"/>
</dbReference>
<dbReference type="Gene3D" id="3.40.50.720">
    <property type="entry name" value="NAD(P)-binding Rossmann-like Domain"/>
    <property type="match status" value="2"/>
</dbReference>
<dbReference type="PANTHER" id="PTHR42938:SF9">
    <property type="entry name" value="FORMATE DEHYDROGENASE 1"/>
    <property type="match status" value="1"/>
</dbReference>
<dbReference type="SUPFAM" id="SSF51735">
    <property type="entry name" value="NAD(P)-binding Rossmann-fold domains"/>
    <property type="match status" value="1"/>
</dbReference>